<gene>
    <name evidence="2" type="ORF">PLOB_00030907</name>
</gene>
<feature type="compositionally biased region" description="Basic and acidic residues" evidence="1">
    <location>
        <begin position="63"/>
        <end position="85"/>
    </location>
</feature>
<dbReference type="Proteomes" id="UP001159405">
    <property type="component" value="Unassembled WGS sequence"/>
</dbReference>
<dbReference type="EMBL" id="CALNXK010000004">
    <property type="protein sequence ID" value="CAH3036319.1"/>
    <property type="molecule type" value="Genomic_DNA"/>
</dbReference>
<sequence length="391" mass="45011">MKEVPYNGTDKFVREDVTVTVTCKPKTFYPSSATNWFNDLYLFPEEHELELDTDPVPDNQDPSPDHQEPTPPGHKDTTLDHQYSSEHHKISFKREQLTSLLVVRDSLFQFEMMNLKNDYMQCVEGEARGCTLCERDNLRELVPGKNGFDDLSLKKRGVDEVLSLTQDEFNALESKRQEEISKLCAKEIERRYRRKRCLGTSIHSRTPSYSHTYYFKQLQFVKDHYTVHDGAIDGICNGCFDGKKMCDVHQSTLGCNWRGPPVHRVPAPVPCYKGDRSGFHCTNPDLFSDAPEKERKIDEFCPRAKLKEAVKKVGPIQIKEREVSIFLYCSVFNLQNYSLPGLTLLESMLQTWVMCAKQTRCSRRFPSHCIPNGATFYYGTTRVPNGRGGYM</sequence>
<keyword evidence="3" id="KW-1185">Reference proteome</keyword>
<feature type="region of interest" description="Disordered" evidence="1">
    <location>
        <begin position="51"/>
        <end position="85"/>
    </location>
</feature>
<reference evidence="2 3" key="1">
    <citation type="submission" date="2022-05" db="EMBL/GenBank/DDBJ databases">
        <authorList>
            <consortium name="Genoscope - CEA"/>
            <person name="William W."/>
        </authorList>
    </citation>
    <scope>NUCLEOTIDE SEQUENCE [LARGE SCALE GENOMIC DNA]</scope>
</reference>
<evidence type="ECO:0000313" key="3">
    <source>
        <dbReference type="Proteomes" id="UP001159405"/>
    </source>
</evidence>
<comment type="caution">
    <text evidence="2">The sequence shown here is derived from an EMBL/GenBank/DDBJ whole genome shotgun (WGS) entry which is preliminary data.</text>
</comment>
<proteinExistence type="predicted"/>
<name>A0ABN8MUL6_9CNID</name>
<evidence type="ECO:0000256" key="1">
    <source>
        <dbReference type="SAM" id="MobiDB-lite"/>
    </source>
</evidence>
<accession>A0ABN8MUL6</accession>
<organism evidence="2 3">
    <name type="scientific">Porites lobata</name>
    <dbReference type="NCBI Taxonomy" id="104759"/>
    <lineage>
        <taxon>Eukaryota</taxon>
        <taxon>Metazoa</taxon>
        <taxon>Cnidaria</taxon>
        <taxon>Anthozoa</taxon>
        <taxon>Hexacorallia</taxon>
        <taxon>Scleractinia</taxon>
        <taxon>Fungiina</taxon>
        <taxon>Poritidae</taxon>
        <taxon>Porites</taxon>
    </lineage>
</organism>
<protein>
    <submittedName>
        <fullName evidence="2">Uncharacterized protein</fullName>
    </submittedName>
</protein>
<evidence type="ECO:0000313" key="2">
    <source>
        <dbReference type="EMBL" id="CAH3036319.1"/>
    </source>
</evidence>